<evidence type="ECO:0008006" key="4">
    <source>
        <dbReference type="Google" id="ProtNLM"/>
    </source>
</evidence>
<feature type="coiled-coil region" evidence="1">
    <location>
        <begin position="51"/>
        <end position="85"/>
    </location>
</feature>
<keyword evidence="3" id="KW-1185">Reference proteome</keyword>
<accession>A0A9P5TWB4</accession>
<dbReference type="Gene3D" id="3.80.10.10">
    <property type="entry name" value="Ribonuclease Inhibitor"/>
    <property type="match status" value="1"/>
</dbReference>
<dbReference type="OrthoDB" id="3266451at2759"/>
<proteinExistence type="predicted"/>
<dbReference type="Proteomes" id="UP000772434">
    <property type="component" value="Unassembled WGS sequence"/>
</dbReference>
<evidence type="ECO:0000313" key="2">
    <source>
        <dbReference type="EMBL" id="KAF9056909.1"/>
    </source>
</evidence>
<comment type="caution">
    <text evidence="2">The sequence shown here is derived from an EMBL/GenBank/DDBJ whole genome shotgun (WGS) entry which is preliminary data.</text>
</comment>
<protein>
    <recommendedName>
        <fullName evidence="4">F-box domain-containing protein</fullName>
    </recommendedName>
</protein>
<gene>
    <name evidence="2" type="ORF">BDP27DRAFT_627295</name>
</gene>
<dbReference type="SUPFAM" id="SSF52047">
    <property type="entry name" value="RNI-like"/>
    <property type="match status" value="1"/>
</dbReference>
<dbReference type="PANTHER" id="PTHR38926">
    <property type="entry name" value="F-BOX DOMAIN CONTAINING PROTEIN, EXPRESSED"/>
    <property type="match status" value="1"/>
</dbReference>
<sequence>MTPPCARCGNPLQLRVNLSAEELSALDNDLRFESGQFVVTPERAEKVRTIVDLVDKDLEDYDSELARLREHIMAVQAEKRRLEIHRAKLCALSSPMRKLPNETLLRIFQHACKENILQRYPWRWIELPPTYIKKSRAITYLSSMVISSVCFRWRALALSSPALWANLTLETHTMEKTSDSETEGETFESDGLTNTVIRYLERSSDWPLTLTLTMFDGHGILSKEVPSLTHLVQNASRWKTFKLMGTYLLLSADMPSKMHFPLLEELVLSHSDSHHWYSEDRAMELDYFVHSPRLRALFTGIKGPASEVLYNQLEHLDLRGQPLTKLIEALCSCPNLKSLELADGLDASNSRLEQGVLGTWFNITSITMRSGSSRAVFSCFNFPSLNNLVVSGTYDTRWTADDFIPFVSGSSCVITSFTLQKVELLDVDLIAALRVMPTLLHLEVYACGYRHNPITSHLISSLTHHPSTSVTLVPKLHSLHLKDRPADEFDDAGFVRMVASRWFKPGSDLSAEMLAMGRSSIRSVLLEFYWSPRNRAWCRYV</sequence>
<dbReference type="AlphaFoldDB" id="A0A9P5TWB4"/>
<dbReference type="InterPro" id="IPR032675">
    <property type="entry name" value="LRR_dom_sf"/>
</dbReference>
<dbReference type="EMBL" id="JADNRY010000411">
    <property type="protein sequence ID" value="KAF9056909.1"/>
    <property type="molecule type" value="Genomic_DNA"/>
</dbReference>
<dbReference type="Gene3D" id="1.20.1280.50">
    <property type="match status" value="1"/>
</dbReference>
<organism evidence="2 3">
    <name type="scientific">Rhodocollybia butyracea</name>
    <dbReference type="NCBI Taxonomy" id="206335"/>
    <lineage>
        <taxon>Eukaryota</taxon>
        <taxon>Fungi</taxon>
        <taxon>Dikarya</taxon>
        <taxon>Basidiomycota</taxon>
        <taxon>Agaricomycotina</taxon>
        <taxon>Agaricomycetes</taxon>
        <taxon>Agaricomycetidae</taxon>
        <taxon>Agaricales</taxon>
        <taxon>Marasmiineae</taxon>
        <taxon>Omphalotaceae</taxon>
        <taxon>Rhodocollybia</taxon>
    </lineage>
</organism>
<keyword evidence="1" id="KW-0175">Coiled coil</keyword>
<name>A0A9P5TWB4_9AGAR</name>
<reference evidence="2" key="1">
    <citation type="submission" date="2020-11" db="EMBL/GenBank/DDBJ databases">
        <authorList>
            <consortium name="DOE Joint Genome Institute"/>
            <person name="Ahrendt S."/>
            <person name="Riley R."/>
            <person name="Andreopoulos W."/>
            <person name="Labutti K."/>
            <person name="Pangilinan J."/>
            <person name="Ruiz-Duenas F.J."/>
            <person name="Barrasa J.M."/>
            <person name="Sanchez-Garcia M."/>
            <person name="Camarero S."/>
            <person name="Miyauchi S."/>
            <person name="Serrano A."/>
            <person name="Linde D."/>
            <person name="Babiker R."/>
            <person name="Drula E."/>
            <person name="Ayuso-Fernandez I."/>
            <person name="Pacheco R."/>
            <person name="Padilla G."/>
            <person name="Ferreira P."/>
            <person name="Barriuso J."/>
            <person name="Kellner H."/>
            <person name="Castanera R."/>
            <person name="Alfaro M."/>
            <person name="Ramirez L."/>
            <person name="Pisabarro A.G."/>
            <person name="Kuo A."/>
            <person name="Tritt A."/>
            <person name="Lipzen A."/>
            <person name="He G."/>
            <person name="Yan M."/>
            <person name="Ng V."/>
            <person name="Cullen D."/>
            <person name="Martin F."/>
            <person name="Rosso M.-N."/>
            <person name="Henrissat B."/>
            <person name="Hibbett D."/>
            <person name="Martinez A.T."/>
            <person name="Grigoriev I.V."/>
        </authorList>
    </citation>
    <scope>NUCLEOTIDE SEQUENCE</scope>
    <source>
        <strain evidence="2">AH 40177</strain>
    </source>
</reference>
<evidence type="ECO:0000313" key="3">
    <source>
        <dbReference type="Proteomes" id="UP000772434"/>
    </source>
</evidence>
<evidence type="ECO:0000256" key="1">
    <source>
        <dbReference type="SAM" id="Coils"/>
    </source>
</evidence>
<dbReference type="PANTHER" id="PTHR38926:SF5">
    <property type="entry name" value="F-BOX AND LEUCINE-RICH REPEAT PROTEIN 6"/>
    <property type="match status" value="1"/>
</dbReference>